<keyword evidence="4" id="KW-1185">Reference proteome</keyword>
<reference evidence="3 4" key="1">
    <citation type="submission" date="2019-08" db="EMBL/GenBank/DDBJ databases">
        <title>Hyperibacter terrae gen. nov., sp. nov. and Hyperibacter viscosus sp. nov., two new members in the family Rhodospirillaceae isolated from the rhizosphere of Hypericum perforatum.</title>
        <authorList>
            <person name="Noviana Z."/>
        </authorList>
    </citation>
    <scope>NUCLEOTIDE SEQUENCE [LARGE SCALE GENOMIC DNA]</scope>
    <source>
        <strain evidence="3 4">R5913</strain>
    </source>
</reference>
<evidence type="ECO:0000313" key="3">
    <source>
        <dbReference type="EMBL" id="QEX15442.1"/>
    </source>
</evidence>
<protein>
    <submittedName>
        <fullName evidence="3">Universal stress protein</fullName>
    </submittedName>
</protein>
<dbReference type="SUPFAM" id="SSF52402">
    <property type="entry name" value="Adenine nucleotide alpha hydrolases-like"/>
    <property type="match status" value="1"/>
</dbReference>
<dbReference type="PANTHER" id="PTHR46268">
    <property type="entry name" value="STRESS RESPONSE PROTEIN NHAX"/>
    <property type="match status" value="1"/>
</dbReference>
<dbReference type="InterPro" id="IPR006016">
    <property type="entry name" value="UspA"/>
</dbReference>
<dbReference type="OrthoDB" id="5564966at2"/>
<gene>
    <name evidence="3" type="ORF">FRZ44_07260</name>
</gene>
<proteinExistence type="inferred from homology"/>
<dbReference type="InterPro" id="IPR014729">
    <property type="entry name" value="Rossmann-like_a/b/a_fold"/>
</dbReference>
<dbReference type="EMBL" id="CP042906">
    <property type="protein sequence ID" value="QEX15442.1"/>
    <property type="molecule type" value="Genomic_DNA"/>
</dbReference>
<dbReference type="PANTHER" id="PTHR46268:SF6">
    <property type="entry name" value="UNIVERSAL STRESS PROTEIN UP12"/>
    <property type="match status" value="1"/>
</dbReference>
<feature type="domain" description="UspA" evidence="2">
    <location>
        <begin position="2"/>
        <end position="141"/>
    </location>
</feature>
<dbReference type="Proteomes" id="UP000326202">
    <property type="component" value="Chromosome"/>
</dbReference>
<dbReference type="InterPro" id="IPR006015">
    <property type="entry name" value="Universal_stress_UspA"/>
</dbReference>
<evidence type="ECO:0000259" key="2">
    <source>
        <dbReference type="Pfam" id="PF00582"/>
    </source>
</evidence>
<dbReference type="KEGG" id="htq:FRZ44_07260"/>
<organism evidence="3 4">
    <name type="scientific">Hypericibacter terrae</name>
    <dbReference type="NCBI Taxonomy" id="2602015"/>
    <lineage>
        <taxon>Bacteria</taxon>
        <taxon>Pseudomonadati</taxon>
        <taxon>Pseudomonadota</taxon>
        <taxon>Alphaproteobacteria</taxon>
        <taxon>Rhodospirillales</taxon>
        <taxon>Dongiaceae</taxon>
        <taxon>Hypericibacter</taxon>
    </lineage>
</organism>
<dbReference type="AlphaFoldDB" id="A0A5J6MDK4"/>
<dbReference type="PRINTS" id="PR01438">
    <property type="entry name" value="UNVRSLSTRESS"/>
</dbReference>
<evidence type="ECO:0000313" key="4">
    <source>
        <dbReference type="Proteomes" id="UP000326202"/>
    </source>
</evidence>
<comment type="similarity">
    <text evidence="1">Belongs to the universal stress protein A family.</text>
</comment>
<dbReference type="RefSeq" id="WP_151175891.1">
    <property type="nucleotide sequence ID" value="NZ_CP042906.1"/>
</dbReference>
<dbReference type="CDD" id="cd00293">
    <property type="entry name" value="USP-like"/>
    <property type="match status" value="1"/>
</dbReference>
<evidence type="ECO:0000256" key="1">
    <source>
        <dbReference type="ARBA" id="ARBA00008791"/>
    </source>
</evidence>
<dbReference type="Gene3D" id="3.40.50.620">
    <property type="entry name" value="HUPs"/>
    <property type="match status" value="1"/>
</dbReference>
<dbReference type="Pfam" id="PF00582">
    <property type="entry name" value="Usp"/>
    <property type="match status" value="1"/>
</dbReference>
<accession>A0A5J6MDK4</accession>
<name>A0A5J6MDK4_9PROT</name>
<sequence length="141" mass="14813">MKIVVPVDGSDPSLRAVKHALAMAKGARSAEILLVTVQNMVALGASDIGVLDPSLVVQAARRNGERALRKAIALAKAAKIRFSTRNEMGAIAETVERIARKEKADQIVMGTRGLGGVRGLLLGSVTTQLVHLATVPVTLVK</sequence>